<evidence type="ECO:0000256" key="3">
    <source>
        <dbReference type="ARBA" id="ARBA00022618"/>
    </source>
</evidence>
<gene>
    <name evidence="12" type="ORF">ACFOYY_08805</name>
</gene>
<dbReference type="InterPro" id="IPR050090">
    <property type="entry name" value="Tyrosine_recombinase_XerCD"/>
</dbReference>
<comment type="subcellular location">
    <subcellularLocation>
        <location evidence="1">Cytoplasm</location>
    </subcellularLocation>
</comment>
<dbReference type="RefSeq" id="WP_386189215.1">
    <property type="nucleotide sequence ID" value="NZ_JBHSBC010000008.1"/>
</dbReference>
<proteinExistence type="predicted"/>
<evidence type="ECO:0000256" key="8">
    <source>
        <dbReference type="ARBA" id="ARBA00023306"/>
    </source>
</evidence>
<keyword evidence="6 9" id="KW-0238">DNA-binding</keyword>
<evidence type="ECO:0000256" key="1">
    <source>
        <dbReference type="ARBA" id="ARBA00004496"/>
    </source>
</evidence>
<feature type="domain" description="Tyr recombinase" evidence="10">
    <location>
        <begin position="140"/>
        <end position="325"/>
    </location>
</feature>
<name>A0ABV8EX73_9ACTN</name>
<organism evidence="12 13">
    <name type="scientific">Streptosporangium jomthongense</name>
    <dbReference type="NCBI Taxonomy" id="1193683"/>
    <lineage>
        <taxon>Bacteria</taxon>
        <taxon>Bacillati</taxon>
        <taxon>Actinomycetota</taxon>
        <taxon>Actinomycetes</taxon>
        <taxon>Streptosporangiales</taxon>
        <taxon>Streptosporangiaceae</taxon>
        <taxon>Streptosporangium</taxon>
    </lineage>
</organism>
<keyword evidence="4" id="KW-0159">Chromosome partition</keyword>
<accession>A0ABV8EX73</accession>
<evidence type="ECO:0000256" key="4">
    <source>
        <dbReference type="ARBA" id="ARBA00022829"/>
    </source>
</evidence>
<evidence type="ECO:0000259" key="11">
    <source>
        <dbReference type="PROSITE" id="PS51900"/>
    </source>
</evidence>
<keyword evidence="8" id="KW-0131">Cell cycle</keyword>
<evidence type="ECO:0000256" key="6">
    <source>
        <dbReference type="ARBA" id="ARBA00023125"/>
    </source>
</evidence>
<dbReference type="CDD" id="cd00397">
    <property type="entry name" value="DNA_BRE_C"/>
    <property type="match status" value="1"/>
</dbReference>
<evidence type="ECO:0000256" key="7">
    <source>
        <dbReference type="ARBA" id="ARBA00023172"/>
    </source>
</evidence>
<protein>
    <submittedName>
        <fullName evidence="12">Tyrosine-type recombinase/integrase</fullName>
    </submittedName>
</protein>
<keyword evidence="3" id="KW-0132">Cell division</keyword>
<dbReference type="InterPro" id="IPR011010">
    <property type="entry name" value="DNA_brk_join_enz"/>
</dbReference>
<dbReference type="PROSITE" id="PS51900">
    <property type="entry name" value="CB"/>
    <property type="match status" value="1"/>
</dbReference>
<dbReference type="InterPro" id="IPR044068">
    <property type="entry name" value="CB"/>
</dbReference>
<evidence type="ECO:0000256" key="2">
    <source>
        <dbReference type="ARBA" id="ARBA00022490"/>
    </source>
</evidence>
<dbReference type="InterPro" id="IPR013762">
    <property type="entry name" value="Integrase-like_cat_sf"/>
</dbReference>
<dbReference type="InterPro" id="IPR002104">
    <property type="entry name" value="Integrase_catalytic"/>
</dbReference>
<dbReference type="Gene3D" id="1.10.443.10">
    <property type="entry name" value="Intergrase catalytic core"/>
    <property type="match status" value="1"/>
</dbReference>
<dbReference type="InterPro" id="IPR010998">
    <property type="entry name" value="Integrase_recombinase_N"/>
</dbReference>
<keyword evidence="13" id="KW-1185">Reference proteome</keyword>
<sequence length="333" mass="36826">MVKNDAASAEVIPLATGRVRRSRRVSSAPAGTPLPAMIDSFELWLMSKNYSENTRLAYLGAARMFTEFLVAQALPCDTEGVKPEHVRLFLVAQQKRASALTVSHYHQRLQAWFTWMEGEGERTESTCPVLMADKPTFPTKVKIPLTEEELARLLATCKGNSFLDRRDTAILRVLMDNGVRVSGLTGLHLDHVDLRGKTLKIILKGGDEHLAPIGARTVAALDRYLRVRARHPLAELPYLWLAERGPNPTVGLTRSGVQYLLEQRGKQAGVANVHPHRFRATATHHLLAAGGGESDVQRIMGWKTQSMVQHYSAGLAHERARAAHAGLSLSDRL</sequence>
<reference evidence="13" key="1">
    <citation type="journal article" date="2019" name="Int. J. Syst. Evol. Microbiol.">
        <title>The Global Catalogue of Microorganisms (GCM) 10K type strain sequencing project: providing services to taxonomists for standard genome sequencing and annotation.</title>
        <authorList>
            <consortium name="The Broad Institute Genomics Platform"/>
            <consortium name="The Broad Institute Genome Sequencing Center for Infectious Disease"/>
            <person name="Wu L."/>
            <person name="Ma J."/>
        </authorList>
    </citation>
    <scope>NUCLEOTIDE SEQUENCE [LARGE SCALE GENOMIC DNA]</scope>
    <source>
        <strain evidence="13">TBRC 7912</strain>
    </source>
</reference>
<feature type="domain" description="Core-binding (CB)" evidence="11">
    <location>
        <begin position="32"/>
        <end position="117"/>
    </location>
</feature>
<dbReference type="PANTHER" id="PTHR30349:SF77">
    <property type="entry name" value="TYROSINE RECOMBINASE XERC"/>
    <property type="match status" value="1"/>
</dbReference>
<evidence type="ECO:0000256" key="5">
    <source>
        <dbReference type="ARBA" id="ARBA00022908"/>
    </source>
</evidence>
<evidence type="ECO:0000313" key="13">
    <source>
        <dbReference type="Proteomes" id="UP001595698"/>
    </source>
</evidence>
<evidence type="ECO:0000256" key="9">
    <source>
        <dbReference type="PROSITE-ProRule" id="PRU01248"/>
    </source>
</evidence>
<evidence type="ECO:0000259" key="10">
    <source>
        <dbReference type="PROSITE" id="PS51898"/>
    </source>
</evidence>
<keyword evidence="7" id="KW-0233">DNA recombination</keyword>
<keyword evidence="2" id="KW-0963">Cytoplasm</keyword>
<dbReference type="EMBL" id="JBHSBC010000008">
    <property type="protein sequence ID" value="MFC3980216.1"/>
    <property type="molecule type" value="Genomic_DNA"/>
</dbReference>
<dbReference type="Pfam" id="PF00589">
    <property type="entry name" value="Phage_integrase"/>
    <property type="match status" value="1"/>
</dbReference>
<dbReference type="Proteomes" id="UP001595698">
    <property type="component" value="Unassembled WGS sequence"/>
</dbReference>
<dbReference type="SUPFAM" id="SSF56349">
    <property type="entry name" value="DNA breaking-rejoining enzymes"/>
    <property type="match status" value="1"/>
</dbReference>
<comment type="caution">
    <text evidence="12">The sequence shown here is derived from an EMBL/GenBank/DDBJ whole genome shotgun (WGS) entry which is preliminary data.</text>
</comment>
<dbReference type="PANTHER" id="PTHR30349">
    <property type="entry name" value="PHAGE INTEGRASE-RELATED"/>
    <property type="match status" value="1"/>
</dbReference>
<dbReference type="PROSITE" id="PS51898">
    <property type="entry name" value="TYR_RECOMBINASE"/>
    <property type="match status" value="1"/>
</dbReference>
<evidence type="ECO:0000313" key="12">
    <source>
        <dbReference type="EMBL" id="MFC3980216.1"/>
    </source>
</evidence>
<keyword evidence="5" id="KW-0229">DNA integration</keyword>
<dbReference type="Gene3D" id="1.10.150.130">
    <property type="match status" value="1"/>
</dbReference>